<dbReference type="EMBL" id="BAAAQN010000029">
    <property type="protein sequence ID" value="GAA2040189.1"/>
    <property type="molecule type" value="Genomic_DNA"/>
</dbReference>
<keyword evidence="3" id="KW-1185">Reference proteome</keyword>
<dbReference type="PROSITE" id="PS00488">
    <property type="entry name" value="PAL_HISTIDASE"/>
    <property type="match status" value="1"/>
</dbReference>
<dbReference type="CDD" id="cd00332">
    <property type="entry name" value="PAL-HAL"/>
    <property type="match status" value="1"/>
</dbReference>
<dbReference type="InterPro" id="IPR022313">
    <property type="entry name" value="Phe/His_NH3-lyase_AS"/>
</dbReference>
<sequence length="650" mass="67696">MAADNRAARRVIMNGGDLTIEQVVTVARDPRIRVECDPEAMARVQRAFELVEAVVADYSAALAEPEAEQPAQDYGITTGFGEFKAIPVAPEDLHQLQVNLLLSHATGVGESPDEAAMANYYSAEIVRATQMLRVNTFLRGNSGVSPELVDVLTAMLNRGVIPLVPLRGSVGSSGDLAPLAHLFGVLLGNGSFYEVVEPADLTAAAPAIRPAGDLAAVLGRPVDADRLIGPKTGLALTNGAAVSAAMLALAVHDAELLADAADAAVALTLEAICGSARAFDPAIHEARPHPAQIASAANIRALIRGSRQIDGSGEVQDVYSVRCAPQVHGASRQAIRYGRDVARIEINASTDNPLLFPDLAAPWDRAFEANRPPAGKVSRAAFSAGNFHGQPVALAADFLGIAVAELADVAERRTQMLLDSHHNRNLPPNLVALPGLNCGLMIAQYAAASLVSENKVLGHPASVDSIPTSANTEDHVSMANIAGRKALRMLANAQAVVAIELMTAAQAIDWRVGMAIPPLTGPEAGHQGSRSWREVWDAHRGVRGEFAAAAANGGLGAVPRQLGAGTAAVYGMLRAVIRPLVDDRPLDADIRSAWRLVRDGRISALIHGLVAAGPDVAAVGASGTSGTSDTFGASGTSGTDKDFDFEGKAL</sequence>
<organism evidence="2 3">
    <name type="scientific">Catenulispora yoronensis</name>
    <dbReference type="NCBI Taxonomy" id="450799"/>
    <lineage>
        <taxon>Bacteria</taxon>
        <taxon>Bacillati</taxon>
        <taxon>Actinomycetota</taxon>
        <taxon>Actinomycetes</taxon>
        <taxon>Catenulisporales</taxon>
        <taxon>Catenulisporaceae</taxon>
        <taxon>Catenulispora</taxon>
    </lineage>
</organism>
<reference evidence="2 3" key="1">
    <citation type="journal article" date="2019" name="Int. J. Syst. Evol. Microbiol.">
        <title>The Global Catalogue of Microorganisms (GCM) 10K type strain sequencing project: providing services to taxonomists for standard genome sequencing and annotation.</title>
        <authorList>
            <consortium name="The Broad Institute Genomics Platform"/>
            <consortium name="The Broad Institute Genome Sequencing Center for Infectious Disease"/>
            <person name="Wu L."/>
            <person name="Ma J."/>
        </authorList>
    </citation>
    <scope>NUCLEOTIDE SEQUENCE [LARGE SCALE GENOMIC DNA]</scope>
    <source>
        <strain evidence="2 3">JCM 16014</strain>
    </source>
</reference>
<dbReference type="Gene3D" id="1.20.200.10">
    <property type="entry name" value="Fumarase/aspartase (Central domain)"/>
    <property type="match status" value="1"/>
</dbReference>
<dbReference type="Pfam" id="PF00221">
    <property type="entry name" value="Lyase_aromatic"/>
    <property type="match status" value="1"/>
</dbReference>
<evidence type="ECO:0000256" key="1">
    <source>
        <dbReference type="ARBA" id="ARBA00023239"/>
    </source>
</evidence>
<gene>
    <name evidence="2" type="primary">hutH_2</name>
    <name evidence="2" type="ORF">GCM10009839_47840</name>
</gene>
<keyword evidence="1" id="KW-0456">Lyase</keyword>
<protein>
    <submittedName>
        <fullName evidence="2">Histidine ammonia-lyase</fullName>
    </submittedName>
</protein>
<name>A0ABN2UM67_9ACTN</name>
<dbReference type="InterPro" id="IPR008948">
    <property type="entry name" value="L-Aspartase-like"/>
</dbReference>
<dbReference type="InterPro" id="IPR024083">
    <property type="entry name" value="Fumarase/histidase_N"/>
</dbReference>
<dbReference type="Proteomes" id="UP001500751">
    <property type="component" value="Unassembled WGS sequence"/>
</dbReference>
<comment type="caution">
    <text evidence="2">The sequence shown here is derived from an EMBL/GenBank/DDBJ whole genome shotgun (WGS) entry which is preliminary data.</text>
</comment>
<accession>A0ABN2UM67</accession>
<evidence type="ECO:0000313" key="2">
    <source>
        <dbReference type="EMBL" id="GAA2040189.1"/>
    </source>
</evidence>
<dbReference type="InterPro" id="IPR001106">
    <property type="entry name" value="Aromatic_Lyase"/>
</dbReference>
<dbReference type="SUPFAM" id="SSF48557">
    <property type="entry name" value="L-aspartase-like"/>
    <property type="match status" value="1"/>
</dbReference>
<dbReference type="PANTHER" id="PTHR10362">
    <property type="entry name" value="HISTIDINE AMMONIA-LYASE"/>
    <property type="match status" value="1"/>
</dbReference>
<proteinExistence type="predicted"/>
<evidence type="ECO:0000313" key="3">
    <source>
        <dbReference type="Proteomes" id="UP001500751"/>
    </source>
</evidence>
<dbReference type="Gene3D" id="1.10.275.10">
    <property type="entry name" value="Fumarase/aspartase (N-terminal domain)"/>
    <property type="match status" value="1"/>
</dbReference>